<evidence type="ECO:0000313" key="1">
    <source>
        <dbReference type="EMBL" id="CAB3386997.1"/>
    </source>
</evidence>
<comment type="caution">
    <text evidence="1">The sequence shown here is derived from an EMBL/GenBank/DDBJ whole genome shotgun (WGS) entry which is preliminary data.</text>
</comment>
<dbReference type="EMBL" id="CADEPI010000527">
    <property type="protein sequence ID" value="CAB3386997.1"/>
    <property type="molecule type" value="Genomic_DNA"/>
</dbReference>
<protein>
    <submittedName>
        <fullName evidence="1">Uncharacterized protein</fullName>
    </submittedName>
</protein>
<gene>
    <name evidence="1" type="ORF">CLODIP_2_CD00980</name>
</gene>
<proteinExistence type="predicted"/>
<name>A0A8S1E0M2_9INSE</name>
<sequence length="158" mass="18043">MPTKTWLDYHTEYLPSGRDDAEFCDLTKDDIPIYVAKTLHQGYTVPGYAINGVGYFVSVELQPFQTNHFQVCVGTFLKFRQNNARGMVADDKVDESERITIGSFKIEEVRYCGMIDNQNTCHINLDDQVYFKGAPEFNIFVESKTNDSDELDSDDENA</sequence>
<dbReference type="Proteomes" id="UP000494165">
    <property type="component" value="Unassembled WGS sequence"/>
</dbReference>
<keyword evidence="2" id="KW-1185">Reference proteome</keyword>
<evidence type="ECO:0000313" key="2">
    <source>
        <dbReference type="Proteomes" id="UP000494165"/>
    </source>
</evidence>
<organism evidence="1 2">
    <name type="scientific">Cloeon dipterum</name>
    <dbReference type="NCBI Taxonomy" id="197152"/>
    <lineage>
        <taxon>Eukaryota</taxon>
        <taxon>Metazoa</taxon>
        <taxon>Ecdysozoa</taxon>
        <taxon>Arthropoda</taxon>
        <taxon>Hexapoda</taxon>
        <taxon>Insecta</taxon>
        <taxon>Pterygota</taxon>
        <taxon>Palaeoptera</taxon>
        <taxon>Ephemeroptera</taxon>
        <taxon>Pisciforma</taxon>
        <taxon>Baetidae</taxon>
        <taxon>Cloeon</taxon>
    </lineage>
</organism>
<accession>A0A8S1E0M2</accession>
<dbReference type="AlphaFoldDB" id="A0A8S1E0M2"/>
<reference evidence="1 2" key="1">
    <citation type="submission" date="2020-04" db="EMBL/GenBank/DDBJ databases">
        <authorList>
            <person name="Alioto T."/>
            <person name="Alioto T."/>
            <person name="Gomez Garrido J."/>
        </authorList>
    </citation>
    <scope>NUCLEOTIDE SEQUENCE [LARGE SCALE GENOMIC DNA]</scope>
</reference>